<dbReference type="InParanoid" id="A0A2P5BFS3"/>
<protein>
    <submittedName>
        <fullName evidence="2">Uncharacterized protein</fullName>
    </submittedName>
</protein>
<proteinExistence type="predicted"/>
<accession>A0A2P5BFS3</accession>
<feature type="region of interest" description="Disordered" evidence="1">
    <location>
        <begin position="1"/>
        <end position="72"/>
    </location>
</feature>
<dbReference type="EMBL" id="JXTC01000532">
    <property type="protein sequence ID" value="PON47630.1"/>
    <property type="molecule type" value="Genomic_DNA"/>
</dbReference>
<name>A0A2P5BFS3_TREOI</name>
<gene>
    <name evidence="2" type="ORF">TorRG33x02_322930</name>
</gene>
<feature type="compositionally biased region" description="Acidic residues" evidence="1">
    <location>
        <begin position="43"/>
        <end position="64"/>
    </location>
</feature>
<feature type="compositionally biased region" description="Basic and acidic residues" evidence="1">
    <location>
        <begin position="8"/>
        <end position="18"/>
    </location>
</feature>
<evidence type="ECO:0000313" key="2">
    <source>
        <dbReference type="EMBL" id="PON47630.1"/>
    </source>
</evidence>
<reference evidence="3" key="1">
    <citation type="submission" date="2016-06" db="EMBL/GenBank/DDBJ databases">
        <title>Parallel loss of symbiosis genes in relatives of nitrogen-fixing non-legume Parasponia.</title>
        <authorList>
            <person name="Van Velzen R."/>
            <person name="Holmer R."/>
            <person name="Bu F."/>
            <person name="Rutten L."/>
            <person name="Van Zeijl A."/>
            <person name="Liu W."/>
            <person name="Santuari L."/>
            <person name="Cao Q."/>
            <person name="Sharma T."/>
            <person name="Shen D."/>
            <person name="Roswanjaya Y."/>
            <person name="Wardhani T."/>
            <person name="Kalhor M.S."/>
            <person name="Jansen J."/>
            <person name="Van den Hoogen J."/>
            <person name="Gungor B."/>
            <person name="Hartog M."/>
            <person name="Hontelez J."/>
            <person name="Verver J."/>
            <person name="Yang W.-C."/>
            <person name="Schijlen E."/>
            <person name="Repin R."/>
            <person name="Schilthuizen M."/>
            <person name="Schranz E."/>
            <person name="Heidstra R."/>
            <person name="Miyata K."/>
            <person name="Fedorova E."/>
            <person name="Kohlen W."/>
            <person name="Bisseling T."/>
            <person name="Smit S."/>
            <person name="Geurts R."/>
        </authorList>
    </citation>
    <scope>NUCLEOTIDE SEQUENCE [LARGE SCALE GENOMIC DNA]</scope>
    <source>
        <strain evidence="3">cv. RG33-2</strain>
    </source>
</reference>
<evidence type="ECO:0000256" key="1">
    <source>
        <dbReference type="SAM" id="MobiDB-lite"/>
    </source>
</evidence>
<comment type="caution">
    <text evidence="2">The sequence shown here is derived from an EMBL/GenBank/DDBJ whole genome shotgun (WGS) entry which is preliminary data.</text>
</comment>
<keyword evidence="3" id="KW-1185">Reference proteome</keyword>
<dbReference type="AlphaFoldDB" id="A0A2P5BFS3"/>
<organism evidence="2 3">
    <name type="scientific">Trema orientale</name>
    <name type="common">Charcoal tree</name>
    <name type="synonym">Celtis orientalis</name>
    <dbReference type="NCBI Taxonomy" id="63057"/>
    <lineage>
        <taxon>Eukaryota</taxon>
        <taxon>Viridiplantae</taxon>
        <taxon>Streptophyta</taxon>
        <taxon>Embryophyta</taxon>
        <taxon>Tracheophyta</taxon>
        <taxon>Spermatophyta</taxon>
        <taxon>Magnoliopsida</taxon>
        <taxon>eudicotyledons</taxon>
        <taxon>Gunneridae</taxon>
        <taxon>Pentapetalae</taxon>
        <taxon>rosids</taxon>
        <taxon>fabids</taxon>
        <taxon>Rosales</taxon>
        <taxon>Cannabaceae</taxon>
        <taxon>Trema</taxon>
    </lineage>
</organism>
<dbReference type="Proteomes" id="UP000237000">
    <property type="component" value="Unassembled WGS sequence"/>
</dbReference>
<evidence type="ECO:0000313" key="3">
    <source>
        <dbReference type="Proteomes" id="UP000237000"/>
    </source>
</evidence>
<sequence length="72" mass="8059">MSHGLADVTHDSQQDERGWNWQSRAAAAASQHPQGTPQANNNDDVDDDDGDDDDFEATEDYSDEELLKRKEP</sequence>